<evidence type="ECO:0000259" key="3">
    <source>
        <dbReference type="SMART" id="SM00906"/>
    </source>
</evidence>
<feature type="compositionally biased region" description="Low complexity" evidence="2">
    <location>
        <begin position="550"/>
        <end position="560"/>
    </location>
</feature>
<dbReference type="Pfam" id="PF04082">
    <property type="entry name" value="Fungal_trans"/>
    <property type="match status" value="1"/>
</dbReference>
<feature type="region of interest" description="Disordered" evidence="2">
    <location>
        <begin position="529"/>
        <end position="602"/>
    </location>
</feature>
<evidence type="ECO:0000256" key="1">
    <source>
        <dbReference type="ARBA" id="ARBA00023242"/>
    </source>
</evidence>
<feature type="region of interest" description="Disordered" evidence="2">
    <location>
        <begin position="1"/>
        <end position="22"/>
    </location>
</feature>
<evidence type="ECO:0000256" key="2">
    <source>
        <dbReference type="SAM" id="MobiDB-lite"/>
    </source>
</evidence>
<keyword evidence="5" id="KW-1185">Reference proteome</keyword>
<dbReference type="InterPro" id="IPR050987">
    <property type="entry name" value="AtrR-like"/>
</dbReference>
<comment type="caution">
    <text evidence="4">The sequence shown here is derived from an EMBL/GenBank/DDBJ whole genome shotgun (WGS) entry which is preliminary data.</text>
</comment>
<dbReference type="InterPro" id="IPR007219">
    <property type="entry name" value="XnlR_reg_dom"/>
</dbReference>
<dbReference type="EMBL" id="DF933811">
    <property type="protein sequence ID" value="GAM35070.1"/>
    <property type="molecule type" value="Genomic_DNA"/>
</dbReference>
<organism evidence="4 5">
    <name type="scientific">Talaromyces pinophilus</name>
    <name type="common">Penicillium pinophilum</name>
    <dbReference type="NCBI Taxonomy" id="128442"/>
    <lineage>
        <taxon>Eukaryota</taxon>
        <taxon>Fungi</taxon>
        <taxon>Dikarya</taxon>
        <taxon>Ascomycota</taxon>
        <taxon>Pezizomycotina</taxon>
        <taxon>Eurotiomycetes</taxon>
        <taxon>Eurotiomycetidae</taxon>
        <taxon>Eurotiales</taxon>
        <taxon>Trichocomaceae</taxon>
        <taxon>Talaromyces</taxon>
        <taxon>Talaromyces sect. Talaromyces</taxon>
    </lineage>
</organism>
<accession>A0A6V8H187</accession>
<evidence type="ECO:0000313" key="5">
    <source>
        <dbReference type="Proteomes" id="UP000053095"/>
    </source>
</evidence>
<dbReference type="GO" id="GO:0003677">
    <property type="term" value="F:DNA binding"/>
    <property type="evidence" value="ECO:0007669"/>
    <property type="project" value="InterPro"/>
</dbReference>
<feature type="domain" description="Xylanolytic transcriptional activator regulatory" evidence="3">
    <location>
        <begin position="203"/>
        <end position="276"/>
    </location>
</feature>
<dbReference type="CDD" id="cd12148">
    <property type="entry name" value="fungal_TF_MHR"/>
    <property type="match status" value="1"/>
</dbReference>
<evidence type="ECO:0000313" key="4">
    <source>
        <dbReference type="EMBL" id="GAM35070.1"/>
    </source>
</evidence>
<dbReference type="SMART" id="SM00906">
    <property type="entry name" value="Fungal_trans"/>
    <property type="match status" value="1"/>
</dbReference>
<dbReference type="GO" id="GO:0008270">
    <property type="term" value="F:zinc ion binding"/>
    <property type="evidence" value="ECO:0007669"/>
    <property type="project" value="InterPro"/>
</dbReference>
<dbReference type="GO" id="GO:0003700">
    <property type="term" value="F:DNA-binding transcription factor activity"/>
    <property type="evidence" value="ECO:0007669"/>
    <property type="project" value="InterPro"/>
</dbReference>
<keyword evidence="1" id="KW-0539">Nucleus</keyword>
<name>A0A6V8H187_TALPI</name>
<reference evidence="5" key="1">
    <citation type="journal article" date="2015" name="Genome Announc.">
        <title>Draft genome sequence of Talaromyces cellulolyticus strain Y-94, a source of lignocellulosic biomass-degrading enzymes.</title>
        <authorList>
            <person name="Fujii T."/>
            <person name="Koike H."/>
            <person name="Sawayama S."/>
            <person name="Yano S."/>
            <person name="Inoue H."/>
        </authorList>
    </citation>
    <scope>NUCLEOTIDE SEQUENCE [LARGE SCALE GENOMIC DNA]</scope>
    <source>
        <strain evidence="5">Y-94</strain>
    </source>
</reference>
<gene>
    <name evidence="4" type="ORF">TCE0_015f03084</name>
</gene>
<dbReference type="Proteomes" id="UP000053095">
    <property type="component" value="Unassembled WGS sequence"/>
</dbReference>
<dbReference type="PANTHER" id="PTHR46910:SF17">
    <property type="entry name" value="SCFA-RELATED"/>
    <property type="match status" value="1"/>
</dbReference>
<dbReference type="GO" id="GO:0006351">
    <property type="term" value="P:DNA-templated transcription"/>
    <property type="evidence" value="ECO:0007669"/>
    <property type="project" value="InterPro"/>
</dbReference>
<dbReference type="AlphaFoldDB" id="A0A6V8H187"/>
<proteinExistence type="predicted"/>
<protein>
    <recommendedName>
        <fullName evidence="3">Xylanolytic transcriptional activator regulatory domain-containing protein</fullName>
    </recommendedName>
</protein>
<sequence>MLVTPPLPTSQEPQTHTRSYKRQRFGASSSAVGFAVNIFGEYAASNSEDISSIPGYANPLGHPKSDWTFEKLSMPPAAVMTSLLEAYFQHVHWFIFLFHEEEFMRSVTPLLHQSAWQSKDRGRVVIALMMATLGLQCVMYDPEWEGHVLLASSSLQAIRLRDGLIAEVRMHLLKLMDECSLESVQVPLLLGTYYIYYGSPVLAWNMLGFAVRAAYALALHCESAAPLPDQVQSQIRLRTWNHVIVADTFTAMIYGRPASLDTAFSGFHELIELDDISLPSTILNTIHDPNLTGVTFHTLKYRLYEIIRTGLNLFRLMNLQNPVTPEVFSRLVEAILQIRSSLESWKADLPTIYGGNTGIDESVLLSMAESGQHRPGTAEYHVYKTLILQAQSLRVTYDSAVIFINRPLLEYKVSAENREAVAEYMPAVRASLDSCLNAALSISRISAEYHQNEFSVSFILMNYFSAGVILCLIPTIRPFSTAASEAKAGLLRIIRTSRRLQAQSQIAQHAEQLLTRLLKRSHELELNNGLDDANPCELADTEHRESATHPSPSYSPQPQSHTRDPQEPHGSFVPRENPSEVTPNPSLGHFATGAISSNADEPERAVFSSSLRGGDNYEAMPYIPENDRYYMMDHHVDEALGFFGQMLFNLVPNDPYSAWNWGNGPH</sequence>
<dbReference type="PANTHER" id="PTHR46910">
    <property type="entry name" value="TRANSCRIPTION FACTOR PDR1"/>
    <property type="match status" value="1"/>
</dbReference>